<dbReference type="GO" id="GO:0005762">
    <property type="term" value="C:mitochondrial large ribosomal subunit"/>
    <property type="evidence" value="ECO:0007669"/>
    <property type="project" value="TreeGrafter"/>
</dbReference>
<feature type="compositionally biased region" description="Basic and acidic residues" evidence="9">
    <location>
        <begin position="77"/>
        <end position="88"/>
    </location>
</feature>
<keyword evidence="3" id="KW-0809">Transit peptide</keyword>
<keyword evidence="5" id="KW-0496">Mitochondrion</keyword>
<organism evidence="10">
    <name type="scientific">Evadne anonyx</name>
    <dbReference type="NCBI Taxonomy" id="141404"/>
    <lineage>
        <taxon>Eukaryota</taxon>
        <taxon>Metazoa</taxon>
        <taxon>Ecdysozoa</taxon>
        <taxon>Arthropoda</taxon>
        <taxon>Crustacea</taxon>
        <taxon>Branchiopoda</taxon>
        <taxon>Diplostraca</taxon>
        <taxon>Cladocera</taxon>
        <taxon>Onychopoda</taxon>
        <taxon>Podonidae</taxon>
        <taxon>Evadne</taxon>
    </lineage>
</organism>
<evidence type="ECO:0000256" key="7">
    <source>
        <dbReference type="ARBA" id="ARBA00035302"/>
    </source>
</evidence>
<accession>A0A9N6ZFK7</accession>
<sequence length="342" mass="39123">MSSDVQGQEWKVDCSDDENYGLVYSELCQEWVPDPISVAQLYQSYSSKESGATELDWICPGRKDPHASDADGEVESEEPKIEKKKSDFDFLDEPNSMKLGPRRVPGNIKQPRLLRPTVGYLSQIAGMKHYQPPPDFSHIKLPEKPKLHFMEKVPQLSGSSKPPKMAKRLTLMRGPEPVHNQLINKQYGIVALCGGRLHSGHMEMLRLTINRKMDATKMFASWRIDPPWQPLTRQGQGKRMGGGKGSIDHYVTPIKAGRIIVEVGGRCEFEQAYPFLKEVADKLPFRAKVTSYALMEEERQKELDEIRSNQNRYTAEYVIKNNMGGVHDWISLYDKNWFFKHV</sequence>
<protein>
    <recommendedName>
        <fullName evidence="7">Large ribosomal subunit protein uL16m</fullName>
    </recommendedName>
    <alternativeName>
        <fullName evidence="8">39S ribosomal protein L16, mitochondrial</fullName>
    </alternativeName>
</protein>
<dbReference type="Gene3D" id="3.90.1170.10">
    <property type="entry name" value="Ribosomal protein L10e/L16"/>
    <property type="match status" value="1"/>
</dbReference>
<dbReference type="AlphaFoldDB" id="A0A9N6ZFK7"/>
<dbReference type="GO" id="GO:0005743">
    <property type="term" value="C:mitochondrial inner membrane"/>
    <property type="evidence" value="ECO:0007669"/>
    <property type="project" value="UniProtKB-ARBA"/>
</dbReference>
<dbReference type="FunFam" id="3.90.1170.10:FF:000005">
    <property type="entry name" value="39S ribosomal protein L16, mitochondrial"/>
    <property type="match status" value="1"/>
</dbReference>
<dbReference type="PANTHER" id="PTHR12220:SF13">
    <property type="entry name" value="LARGE RIBOSOMAL SUBUNIT PROTEIN UL16M"/>
    <property type="match status" value="1"/>
</dbReference>
<evidence type="ECO:0000256" key="9">
    <source>
        <dbReference type="SAM" id="MobiDB-lite"/>
    </source>
</evidence>
<keyword evidence="4" id="KW-0689">Ribosomal protein</keyword>
<dbReference type="InterPro" id="IPR016180">
    <property type="entry name" value="Ribosomal_uL16_dom"/>
</dbReference>
<evidence type="ECO:0000256" key="2">
    <source>
        <dbReference type="ARBA" id="ARBA00008931"/>
    </source>
</evidence>
<comment type="subcellular location">
    <subcellularLocation>
        <location evidence="1">Mitochondrion</location>
    </subcellularLocation>
</comment>
<evidence type="ECO:0000313" key="10">
    <source>
        <dbReference type="EMBL" id="CAG4642792.1"/>
    </source>
</evidence>
<dbReference type="InterPro" id="IPR028213">
    <property type="entry name" value="PA1"/>
</dbReference>
<dbReference type="InterPro" id="IPR000114">
    <property type="entry name" value="Ribosomal_uL16_bact-type"/>
</dbReference>
<dbReference type="InterPro" id="IPR036920">
    <property type="entry name" value="Ribosomal_uL16_sf"/>
</dbReference>
<evidence type="ECO:0000256" key="4">
    <source>
        <dbReference type="ARBA" id="ARBA00022980"/>
    </source>
</evidence>
<gene>
    <name evidence="10" type="primary">EOG090X0DE4</name>
</gene>
<dbReference type="PANTHER" id="PTHR12220">
    <property type="entry name" value="50S/60S RIBOSOMAL PROTEIN L16"/>
    <property type="match status" value="1"/>
</dbReference>
<feature type="region of interest" description="Disordered" evidence="9">
    <location>
        <begin position="56"/>
        <end position="108"/>
    </location>
</feature>
<evidence type="ECO:0000256" key="6">
    <source>
        <dbReference type="ARBA" id="ARBA00023274"/>
    </source>
</evidence>
<evidence type="ECO:0000256" key="1">
    <source>
        <dbReference type="ARBA" id="ARBA00004173"/>
    </source>
</evidence>
<dbReference type="GO" id="GO:0003735">
    <property type="term" value="F:structural constituent of ribosome"/>
    <property type="evidence" value="ECO:0007669"/>
    <property type="project" value="InterPro"/>
</dbReference>
<dbReference type="GO" id="GO:0032543">
    <property type="term" value="P:mitochondrial translation"/>
    <property type="evidence" value="ECO:0007669"/>
    <property type="project" value="TreeGrafter"/>
</dbReference>
<dbReference type="InterPro" id="IPR047873">
    <property type="entry name" value="Ribosomal_uL16"/>
</dbReference>
<dbReference type="Pfam" id="PF15364">
    <property type="entry name" value="PAXIP1_C"/>
    <property type="match status" value="1"/>
</dbReference>
<reference evidence="10" key="1">
    <citation type="submission" date="2021-04" db="EMBL/GenBank/DDBJ databases">
        <authorList>
            <person name="Cornetti L."/>
        </authorList>
    </citation>
    <scope>NUCLEOTIDE SEQUENCE</scope>
</reference>
<evidence type="ECO:0000256" key="8">
    <source>
        <dbReference type="ARBA" id="ARBA00035440"/>
    </source>
</evidence>
<proteinExistence type="inferred from homology"/>
<keyword evidence="6" id="KW-0687">Ribonucleoprotein</keyword>
<dbReference type="Pfam" id="PF00252">
    <property type="entry name" value="Ribosomal_L16"/>
    <property type="match status" value="1"/>
</dbReference>
<dbReference type="SUPFAM" id="SSF54686">
    <property type="entry name" value="Ribosomal protein L16p/L10e"/>
    <property type="match status" value="1"/>
</dbReference>
<evidence type="ECO:0000256" key="5">
    <source>
        <dbReference type="ARBA" id="ARBA00023128"/>
    </source>
</evidence>
<dbReference type="GO" id="GO:0019843">
    <property type="term" value="F:rRNA binding"/>
    <property type="evidence" value="ECO:0007669"/>
    <property type="project" value="InterPro"/>
</dbReference>
<evidence type="ECO:0000256" key="3">
    <source>
        <dbReference type="ARBA" id="ARBA00022946"/>
    </source>
</evidence>
<dbReference type="CDD" id="cd01433">
    <property type="entry name" value="Ribosomal_L16_L10e"/>
    <property type="match status" value="1"/>
</dbReference>
<name>A0A9N6ZFK7_9CRUS</name>
<dbReference type="EMBL" id="OC986137">
    <property type="protein sequence ID" value="CAG4642792.1"/>
    <property type="molecule type" value="Genomic_DNA"/>
</dbReference>
<comment type="similarity">
    <text evidence="2">Belongs to the universal ribosomal protein uL16 family.</text>
</comment>